<dbReference type="AlphaFoldDB" id="A0A6C0EP26"/>
<organism evidence="1">
    <name type="scientific">viral metagenome</name>
    <dbReference type="NCBI Taxonomy" id="1070528"/>
    <lineage>
        <taxon>unclassified sequences</taxon>
        <taxon>metagenomes</taxon>
        <taxon>organismal metagenomes</taxon>
    </lineage>
</organism>
<sequence>MGYRLSYYSSMIQNDKIDRFRNKLKRPFVFNTTDTIDKLFVGVYSTKIYKQKKNFFVDIVKGLAYFDDGGKTKKFINAELGYKLRYSLNEFSLLYSIGSLNLSSKKPNFIFNDNISIAYKNIGFEFIHFSDWFLTDQRDYDVPYSISITI</sequence>
<proteinExistence type="predicted"/>
<reference evidence="1" key="1">
    <citation type="journal article" date="2020" name="Nature">
        <title>Giant virus diversity and host interactions through global metagenomics.</title>
        <authorList>
            <person name="Schulz F."/>
            <person name="Roux S."/>
            <person name="Paez-Espino D."/>
            <person name="Jungbluth S."/>
            <person name="Walsh D.A."/>
            <person name="Denef V.J."/>
            <person name="McMahon K.D."/>
            <person name="Konstantinidis K.T."/>
            <person name="Eloe-Fadrosh E.A."/>
            <person name="Kyrpides N.C."/>
            <person name="Woyke T."/>
        </authorList>
    </citation>
    <scope>NUCLEOTIDE SEQUENCE</scope>
    <source>
        <strain evidence="1">GVMAG-M-3300001351-8</strain>
    </source>
</reference>
<protein>
    <submittedName>
        <fullName evidence="1">Uncharacterized protein</fullName>
    </submittedName>
</protein>
<name>A0A6C0EP26_9ZZZZ</name>
<dbReference type="EMBL" id="MN738868">
    <property type="protein sequence ID" value="QHT29105.1"/>
    <property type="molecule type" value="Genomic_DNA"/>
</dbReference>
<accession>A0A6C0EP26</accession>
<evidence type="ECO:0000313" key="1">
    <source>
        <dbReference type="EMBL" id="QHT29105.1"/>
    </source>
</evidence>